<dbReference type="FunFam" id="1.10.10.1940:FF:000002">
    <property type="entry name" value="PHAryngeal gland Toxin-related"/>
    <property type="match status" value="2"/>
</dbReference>
<gene>
    <name evidence="5" type="ORF">PMAYCL1PPCAC_00191</name>
</gene>
<accession>A0AAN4Z015</accession>
<proteinExistence type="predicted"/>
<evidence type="ECO:0000313" key="6">
    <source>
        <dbReference type="Proteomes" id="UP001328107"/>
    </source>
</evidence>
<keyword evidence="1" id="KW-0732">Signal</keyword>
<keyword evidence="6" id="KW-1185">Reference proteome</keyword>
<dbReference type="InterPro" id="IPR003582">
    <property type="entry name" value="ShKT_dom"/>
</dbReference>
<dbReference type="Proteomes" id="UP001328107">
    <property type="component" value="Unassembled WGS sequence"/>
</dbReference>
<name>A0AAN4Z015_9BILA</name>
<feature type="domain" description="ShKT" evidence="4">
    <location>
        <begin position="36"/>
        <end position="76"/>
    </location>
</feature>
<comment type="caution">
    <text evidence="5">The sequence shown here is derived from an EMBL/GenBank/DDBJ whole genome shotgun (WGS) entry which is preliminary data.</text>
</comment>
<dbReference type="SMART" id="SM00254">
    <property type="entry name" value="ShKT"/>
    <property type="match status" value="2"/>
</dbReference>
<dbReference type="Gene3D" id="1.10.10.1870">
    <property type="entry name" value="ShTK domain-like"/>
    <property type="match status" value="1"/>
</dbReference>
<dbReference type="Gene3D" id="1.10.10.1940">
    <property type="match status" value="2"/>
</dbReference>
<dbReference type="PROSITE" id="PS51670">
    <property type="entry name" value="SHKT"/>
    <property type="match status" value="2"/>
</dbReference>
<evidence type="ECO:0000313" key="5">
    <source>
        <dbReference type="EMBL" id="GMR29996.1"/>
    </source>
</evidence>
<dbReference type="Pfam" id="PF01549">
    <property type="entry name" value="ShK"/>
    <property type="match status" value="3"/>
</dbReference>
<feature type="domain" description="ShKT" evidence="4">
    <location>
        <begin position="1"/>
        <end position="22"/>
    </location>
</feature>
<dbReference type="PANTHER" id="PTHR46219">
    <property type="entry name" value="PROTEIN CBG11138"/>
    <property type="match status" value="1"/>
</dbReference>
<evidence type="ECO:0000256" key="2">
    <source>
        <dbReference type="ARBA" id="ARBA00023157"/>
    </source>
</evidence>
<feature type="non-terminal residue" evidence="5">
    <location>
        <position position="1"/>
    </location>
</feature>
<keyword evidence="2" id="KW-1015">Disulfide bond</keyword>
<dbReference type="EMBL" id="BTRK01000001">
    <property type="protein sequence ID" value="GMR29996.1"/>
    <property type="molecule type" value="Genomic_DNA"/>
</dbReference>
<evidence type="ECO:0000259" key="4">
    <source>
        <dbReference type="PROSITE" id="PS51670"/>
    </source>
</evidence>
<organism evidence="5 6">
    <name type="scientific">Pristionchus mayeri</name>
    <dbReference type="NCBI Taxonomy" id="1317129"/>
    <lineage>
        <taxon>Eukaryota</taxon>
        <taxon>Metazoa</taxon>
        <taxon>Ecdysozoa</taxon>
        <taxon>Nematoda</taxon>
        <taxon>Chromadorea</taxon>
        <taxon>Rhabditida</taxon>
        <taxon>Rhabditina</taxon>
        <taxon>Diplogasteromorpha</taxon>
        <taxon>Diplogasteroidea</taxon>
        <taxon>Neodiplogasteridae</taxon>
        <taxon>Pristionchus</taxon>
    </lineage>
</organism>
<protein>
    <recommendedName>
        <fullName evidence="4">ShKT domain-containing protein</fullName>
    </recommendedName>
</protein>
<dbReference type="AlphaFoldDB" id="A0AAN4Z015"/>
<reference evidence="6" key="1">
    <citation type="submission" date="2022-10" db="EMBL/GenBank/DDBJ databases">
        <title>Genome assembly of Pristionchus species.</title>
        <authorList>
            <person name="Yoshida K."/>
            <person name="Sommer R.J."/>
        </authorList>
    </citation>
    <scope>NUCLEOTIDE SEQUENCE [LARGE SCALE GENOMIC DNA]</scope>
    <source>
        <strain evidence="6">RS5460</strain>
    </source>
</reference>
<evidence type="ECO:0000256" key="3">
    <source>
        <dbReference type="PROSITE-ProRule" id="PRU01005"/>
    </source>
</evidence>
<evidence type="ECO:0000256" key="1">
    <source>
        <dbReference type="ARBA" id="ARBA00022729"/>
    </source>
</evidence>
<sequence>LCNDSVYFDMMTTQCAKTCGRCNATTQAPTTTTATCVDRVNPTKGVSDCPSMANLCNDSVYFDMMTAQCPQTCGRCNAVATAAPPTSCVDLLNPRKGVSDCPTRAHLCNNNVYFNLMTTQCPRTCKRCAATLYS</sequence>
<comment type="caution">
    <text evidence="3">Lacks conserved residue(s) required for the propagation of feature annotation.</text>
</comment>